<reference evidence="1 2" key="1">
    <citation type="submission" date="2021-06" db="EMBL/GenBank/DDBJ databases">
        <title>Caerostris extrusa draft genome.</title>
        <authorList>
            <person name="Kono N."/>
            <person name="Arakawa K."/>
        </authorList>
    </citation>
    <scope>NUCLEOTIDE SEQUENCE [LARGE SCALE GENOMIC DNA]</scope>
</reference>
<comment type="caution">
    <text evidence="1">The sequence shown here is derived from an EMBL/GenBank/DDBJ whole genome shotgun (WGS) entry which is preliminary data.</text>
</comment>
<protein>
    <submittedName>
        <fullName evidence="1">Uncharacterized protein</fullName>
    </submittedName>
</protein>
<proteinExistence type="predicted"/>
<dbReference type="Proteomes" id="UP001054945">
    <property type="component" value="Unassembled WGS sequence"/>
</dbReference>
<sequence>MKEQHHCPLMKIQAFQFHQVPLSLREKRTPLLFFCSEIFIIPALALADLSICEWHGGSWRKSVSGHKVRVMDCDGECQSAP</sequence>
<organism evidence="1 2">
    <name type="scientific">Caerostris extrusa</name>
    <name type="common">Bark spider</name>
    <name type="synonym">Caerostris bankana</name>
    <dbReference type="NCBI Taxonomy" id="172846"/>
    <lineage>
        <taxon>Eukaryota</taxon>
        <taxon>Metazoa</taxon>
        <taxon>Ecdysozoa</taxon>
        <taxon>Arthropoda</taxon>
        <taxon>Chelicerata</taxon>
        <taxon>Arachnida</taxon>
        <taxon>Araneae</taxon>
        <taxon>Araneomorphae</taxon>
        <taxon>Entelegynae</taxon>
        <taxon>Araneoidea</taxon>
        <taxon>Araneidae</taxon>
        <taxon>Caerostris</taxon>
    </lineage>
</organism>
<evidence type="ECO:0000313" key="2">
    <source>
        <dbReference type="Proteomes" id="UP001054945"/>
    </source>
</evidence>
<dbReference type="EMBL" id="BPLR01005934">
    <property type="protein sequence ID" value="GIY06162.1"/>
    <property type="molecule type" value="Genomic_DNA"/>
</dbReference>
<accession>A0AAV4QCZ0</accession>
<evidence type="ECO:0000313" key="1">
    <source>
        <dbReference type="EMBL" id="GIY06162.1"/>
    </source>
</evidence>
<dbReference type="AlphaFoldDB" id="A0AAV4QCZ0"/>
<name>A0AAV4QCZ0_CAEEX</name>
<keyword evidence="2" id="KW-1185">Reference proteome</keyword>
<gene>
    <name evidence="1" type="ORF">CEXT_529821</name>
</gene>